<evidence type="ECO:0000256" key="2">
    <source>
        <dbReference type="ARBA" id="ARBA00023002"/>
    </source>
</evidence>
<comment type="similarity">
    <text evidence="1">Belongs to the non-flavoprotein flavin reductase family.</text>
</comment>
<evidence type="ECO:0000313" key="5">
    <source>
        <dbReference type="Proteomes" id="UP000195331"/>
    </source>
</evidence>
<dbReference type="PANTHER" id="PTHR30466">
    <property type="entry name" value="FLAVIN REDUCTASE"/>
    <property type="match status" value="1"/>
</dbReference>
<evidence type="ECO:0000313" key="4">
    <source>
        <dbReference type="EMBL" id="ART70796.1"/>
    </source>
</evidence>
<dbReference type="InterPro" id="IPR012349">
    <property type="entry name" value="Split_barrel_FMN-bd"/>
</dbReference>
<evidence type="ECO:0000256" key="1">
    <source>
        <dbReference type="ARBA" id="ARBA00008898"/>
    </source>
</evidence>
<dbReference type="GO" id="GO:0010181">
    <property type="term" value="F:FMN binding"/>
    <property type="evidence" value="ECO:0007669"/>
    <property type="project" value="InterPro"/>
</dbReference>
<accession>A0A1Y0C6V7</accession>
<dbReference type="KEGG" id="mdx:BTO20_21665"/>
<evidence type="ECO:0000259" key="3">
    <source>
        <dbReference type="SMART" id="SM00903"/>
    </source>
</evidence>
<dbReference type="InterPro" id="IPR050268">
    <property type="entry name" value="NADH-dep_flavin_reductase"/>
</dbReference>
<organism evidence="4 5">
    <name type="scientific">Mycobacterium dioxanotrophicus</name>
    <dbReference type="NCBI Taxonomy" id="482462"/>
    <lineage>
        <taxon>Bacteria</taxon>
        <taxon>Bacillati</taxon>
        <taxon>Actinomycetota</taxon>
        <taxon>Actinomycetes</taxon>
        <taxon>Mycobacteriales</taxon>
        <taxon>Mycobacteriaceae</taxon>
        <taxon>Mycobacterium</taxon>
    </lineage>
</organism>
<dbReference type="InterPro" id="IPR002563">
    <property type="entry name" value="Flavin_Rdtase-like_dom"/>
</dbReference>
<dbReference type="Pfam" id="PF01613">
    <property type="entry name" value="Flavin_Reduct"/>
    <property type="match status" value="1"/>
</dbReference>
<dbReference type="Proteomes" id="UP000195331">
    <property type="component" value="Chromosome"/>
</dbReference>
<keyword evidence="2" id="KW-0560">Oxidoreductase</keyword>
<dbReference type="OrthoDB" id="9792858at2"/>
<dbReference type="RefSeq" id="WP_087078223.1">
    <property type="nucleotide sequence ID" value="NZ_CP020809.1"/>
</dbReference>
<reference evidence="4 5" key="1">
    <citation type="submission" date="2017-04" db="EMBL/GenBank/DDBJ databases">
        <title>Whole Genome Sequence of 1,4-Dioxane Degrading Bacterium Mycobacterium dioxanotrophicus PH-06.</title>
        <authorList>
            <person name="He Y."/>
        </authorList>
    </citation>
    <scope>NUCLEOTIDE SEQUENCE [LARGE SCALE GENOMIC DNA]</scope>
    <source>
        <strain evidence="4 5">PH-06</strain>
    </source>
</reference>
<dbReference type="AlphaFoldDB" id="A0A1Y0C6V7"/>
<keyword evidence="5" id="KW-1185">Reference proteome</keyword>
<name>A0A1Y0C6V7_9MYCO</name>
<dbReference type="EMBL" id="CP020809">
    <property type="protein sequence ID" value="ART70796.1"/>
    <property type="molecule type" value="Genomic_DNA"/>
</dbReference>
<proteinExistence type="inferred from homology"/>
<dbReference type="SUPFAM" id="SSF50475">
    <property type="entry name" value="FMN-binding split barrel"/>
    <property type="match status" value="1"/>
</dbReference>
<dbReference type="Gene3D" id="2.30.110.10">
    <property type="entry name" value="Electron Transport, Fmn-binding Protein, Chain A"/>
    <property type="match status" value="1"/>
</dbReference>
<sequence length="165" mass="17451">MTAMIEQTHYRTVMGHLPTGVVAVSAILPDTAQPWGMIVGTFQSLSLGPALVSFSVAHTSTSWPRLRTAGQLCASVLGVGQKDVCKALSGKNPDKFAYVDWRLSPGGSPRVTGAHAWIDCQVVHEFDGGDHVIVVAEVTAMDGGDGEPLVFHKGQLGGYRQPIAV</sequence>
<dbReference type="SMART" id="SM00903">
    <property type="entry name" value="Flavin_Reduct"/>
    <property type="match status" value="1"/>
</dbReference>
<feature type="domain" description="Flavin reductase like" evidence="3">
    <location>
        <begin position="14"/>
        <end position="158"/>
    </location>
</feature>
<protein>
    <submittedName>
        <fullName evidence="4">Flavin oxidoreductase</fullName>
    </submittedName>
</protein>
<dbReference type="GO" id="GO:0042602">
    <property type="term" value="F:riboflavin reductase (NADPH) activity"/>
    <property type="evidence" value="ECO:0007669"/>
    <property type="project" value="TreeGrafter"/>
</dbReference>
<dbReference type="PANTHER" id="PTHR30466:SF11">
    <property type="entry name" value="FLAVIN-DEPENDENT MONOOXYGENASE, REDUCTASE SUBUNIT HSAB"/>
    <property type="match status" value="1"/>
</dbReference>
<gene>
    <name evidence="4" type="ORF">BTO20_21665</name>
</gene>